<sequence>MRNNAIFGNSNNKSGQQSSINQISKIPPFVMEFLVKNNLKTIPSVRKTPNLQNADKGGPLYKAIDSILQCRSPRAIQKTYELFRKIVHNSPPFLQEEYSQLLFPYFIILVVQLHELNYLTEFKNFIDRYRGDFPKDYQSIIDQVRNHFDTYQIPQFEVDMSQFAIHDLTQKFKKYDSVLLPYVFENCISINFVPFRAIHKLSYDQIDTENIRNEIDQTNFDSNYEINLNPAIYNGDLNTSAKISTEEITEQDEIVTELPNIAHFTLYNHKDSINDIKLSKSAELLAYTQNSRVCLNILSMNSAFPTGNNQEYILKHRNRITTLEFSSNSCLIASASVDGEIRVAHTEACRELCHYDYHMKPVYALSFDKNSFLLSAASHDRTISMWALNHVGMVRQFIGHKQPVVNVLFESSGNKLISSSTDSRIRIWDIGAAKMIDQFEMKNEIPTAMAVHPNHMKIACGSVNGTVILYDADEKTRIELVEASQRTQITDLKFSNDGNWLFAGTTSGKLHAWEISEFTYDSINADASTIDTICITKDDLVVTLGQSLRVAIHEE</sequence>
<dbReference type="OrthoDB" id="10266330at2759"/>
<gene>
    <name evidence="7" type="ORF">TRFO_06953</name>
</gene>
<accession>A0A1J4JUS6</accession>
<comment type="caution">
    <text evidence="7">The sequence shown here is derived from an EMBL/GenBank/DDBJ whole genome shotgun (WGS) entry which is preliminary data.</text>
</comment>
<dbReference type="PANTHER" id="PTHR19879">
    <property type="entry name" value="TRANSCRIPTION INITIATION FACTOR TFIID"/>
    <property type="match status" value="1"/>
</dbReference>
<evidence type="ECO:0000259" key="6">
    <source>
        <dbReference type="Pfam" id="PF04494"/>
    </source>
</evidence>
<feature type="repeat" description="WD" evidence="5">
    <location>
        <begin position="313"/>
        <end position="343"/>
    </location>
</feature>
<feature type="repeat" description="WD" evidence="5">
    <location>
        <begin position="355"/>
        <end position="396"/>
    </location>
</feature>
<keyword evidence="3" id="KW-0677">Repeat</keyword>
<dbReference type="RefSeq" id="XP_068356033.1">
    <property type="nucleotide sequence ID" value="XM_068493408.1"/>
</dbReference>
<dbReference type="VEuPathDB" id="TrichDB:TRFO_06953"/>
<dbReference type="SUPFAM" id="SSF50978">
    <property type="entry name" value="WD40 repeat-like"/>
    <property type="match status" value="1"/>
</dbReference>
<comment type="subcellular location">
    <subcellularLocation>
        <location evidence="1">Nucleus</location>
    </subcellularLocation>
</comment>
<evidence type="ECO:0000256" key="1">
    <source>
        <dbReference type="ARBA" id="ARBA00004123"/>
    </source>
</evidence>
<dbReference type="Gene3D" id="2.130.10.10">
    <property type="entry name" value="YVTN repeat-like/Quinoprotein amine dehydrogenase"/>
    <property type="match status" value="1"/>
</dbReference>
<evidence type="ECO:0000313" key="8">
    <source>
        <dbReference type="Proteomes" id="UP000179807"/>
    </source>
</evidence>
<keyword evidence="8" id="KW-1185">Reference proteome</keyword>
<evidence type="ECO:0000313" key="7">
    <source>
        <dbReference type="EMBL" id="OHT02897.1"/>
    </source>
</evidence>
<dbReference type="PROSITE" id="PS50082">
    <property type="entry name" value="WD_REPEATS_2"/>
    <property type="match status" value="3"/>
</dbReference>
<dbReference type="EMBL" id="MLAK01000849">
    <property type="protein sequence ID" value="OHT02897.1"/>
    <property type="molecule type" value="Genomic_DNA"/>
</dbReference>
<feature type="domain" description="TFIID subunit TAF5 NTD2" evidence="6">
    <location>
        <begin position="72"/>
        <end position="146"/>
    </location>
</feature>
<dbReference type="GO" id="GO:0006367">
    <property type="term" value="P:transcription initiation at RNA polymerase II promoter"/>
    <property type="evidence" value="ECO:0007669"/>
    <property type="project" value="TreeGrafter"/>
</dbReference>
<protein>
    <recommendedName>
        <fullName evidence="6">TFIID subunit TAF5 NTD2 domain-containing protein</fullName>
    </recommendedName>
</protein>
<evidence type="ECO:0000256" key="2">
    <source>
        <dbReference type="ARBA" id="ARBA00022574"/>
    </source>
</evidence>
<dbReference type="Gene3D" id="1.25.40.500">
    <property type="entry name" value="TFIID subunit TAF5, NTD2 domain"/>
    <property type="match status" value="1"/>
</dbReference>
<dbReference type="GO" id="GO:0016251">
    <property type="term" value="F:RNA polymerase II general transcription initiation factor activity"/>
    <property type="evidence" value="ECO:0007669"/>
    <property type="project" value="TreeGrafter"/>
</dbReference>
<proteinExistence type="predicted"/>
<evidence type="ECO:0000256" key="4">
    <source>
        <dbReference type="ARBA" id="ARBA00023242"/>
    </source>
</evidence>
<dbReference type="AlphaFoldDB" id="A0A1J4JUS6"/>
<dbReference type="Proteomes" id="UP000179807">
    <property type="component" value="Unassembled WGS sequence"/>
</dbReference>
<dbReference type="InterPro" id="IPR001680">
    <property type="entry name" value="WD40_rpt"/>
</dbReference>
<feature type="repeat" description="WD" evidence="5">
    <location>
        <begin position="397"/>
        <end position="438"/>
    </location>
</feature>
<dbReference type="SUPFAM" id="SSF160897">
    <property type="entry name" value="Taf5 N-terminal domain-like"/>
    <property type="match status" value="1"/>
</dbReference>
<dbReference type="InterPro" id="IPR037264">
    <property type="entry name" value="TFIID_NTD2_sf"/>
</dbReference>
<organism evidence="7 8">
    <name type="scientific">Tritrichomonas foetus</name>
    <dbReference type="NCBI Taxonomy" id="1144522"/>
    <lineage>
        <taxon>Eukaryota</taxon>
        <taxon>Metamonada</taxon>
        <taxon>Parabasalia</taxon>
        <taxon>Tritrichomonadida</taxon>
        <taxon>Tritrichomonadidae</taxon>
        <taxon>Tritrichomonas</taxon>
    </lineage>
</organism>
<dbReference type="Pfam" id="PF04494">
    <property type="entry name" value="TFIID_NTD2"/>
    <property type="match status" value="1"/>
</dbReference>
<name>A0A1J4JUS6_9EUKA</name>
<evidence type="ECO:0000256" key="5">
    <source>
        <dbReference type="PROSITE-ProRule" id="PRU00221"/>
    </source>
</evidence>
<keyword evidence="2 5" id="KW-0853">WD repeat</keyword>
<dbReference type="PANTHER" id="PTHR19879:SF1">
    <property type="entry name" value="CANNONBALL-RELATED"/>
    <property type="match status" value="1"/>
</dbReference>
<dbReference type="PROSITE" id="PS00678">
    <property type="entry name" value="WD_REPEATS_1"/>
    <property type="match status" value="1"/>
</dbReference>
<keyword evidence="4" id="KW-0539">Nucleus</keyword>
<dbReference type="PROSITE" id="PS50294">
    <property type="entry name" value="WD_REPEATS_REGION"/>
    <property type="match status" value="2"/>
</dbReference>
<dbReference type="InterPro" id="IPR019775">
    <property type="entry name" value="WD40_repeat_CS"/>
</dbReference>
<dbReference type="InterPro" id="IPR015943">
    <property type="entry name" value="WD40/YVTN_repeat-like_dom_sf"/>
</dbReference>
<dbReference type="Pfam" id="PF00400">
    <property type="entry name" value="WD40"/>
    <property type="match status" value="5"/>
</dbReference>
<dbReference type="GO" id="GO:0005669">
    <property type="term" value="C:transcription factor TFIID complex"/>
    <property type="evidence" value="ECO:0007669"/>
    <property type="project" value="TreeGrafter"/>
</dbReference>
<dbReference type="SMART" id="SM00320">
    <property type="entry name" value="WD40"/>
    <property type="match status" value="5"/>
</dbReference>
<reference evidence="7" key="1">
    <citation type="submission" date="2016-10" db="EMBL/GenBank/DDBJ databases">
        <authorList>
            <person name="Benchimol M."/>
            <person name="Almeida L.G."/>
            <person name="Vasconcelos A.T."/>
            <person name="Perreira-Neves A."/>
            <person name="Rosa I.A."/>
            <person name="Tasca T."/>
            <person name="Bogo M.R."/>
            <person name="de Souza W."/>
        </authorList>
    </citation>
    <scope>NUCLEOTIDE SEQUENCE [LARGE SCALE GENOMIC DNA]</scope>
    <source>
        <strain evidence="7">K</strain>
    </source>
</reference>
<evidence type="ECO:0000256" key="3">
    <source>
        <dbReference type="ARBA" id="ARBA00022737"/>
    </source>
</evidence>
<dbReference type="GeneID" id="94828112"/>
<dbReference type="InterPro" id="IPR036322">
    <property type="entry name" value="WD40_repeat_dom_sf"/>
</dbReference>
<dbReference type="InterPro" id="IPR007582">
    <property type="entry name" value="TFIID_NTD2"/>
</dbReference>